<protein>
    <submittedName>
        <fullName evidence="2">Uncharacterized protein</fullName>
    </submittedName>
</protein>
<sequence length="693" mass="74632">MASSKQYQIAFALNSRLASGFNKSFSSATKSIQNLARTAKAAMATTIGAIGAKNTVGIALTEAMNLEGFKMQLETATKSAQKAGEIMKWSIDLANRTPFETGSVVEASARLEAMGLSAQKYLPMIGDMAGATNKDLIQATEAIIDAQTGELERLKEFGIKKDDIVAYAYEKMNKTQVVNNKGQITNQEKFNEAMLALMDDKFKGGMEKQATTMKGLMSTISGVMKSGMATIVGVTNDGTLKQGSLMETLKSKAKSVADTFVKWQQDGTFEKIGDLLSKSISQALKKFEQLKSWATDTYDTIKAKVLENKPLLDKIAHVVEDIKVKFINLKGGASTLDWLKDTALPKIADGVMFVIEQAIDLYDFISTNWTTLKPIIIGVGTAFTGWKIGSLVIEFYKTAKAITAATIAQKKLTLAKIVDKAETLYIKALYAGDFLKALFMQGKAIAANTLAWTINTAQLVAQKVGLVALKGIQLASQGVTMALTAAQWALNAAFIASPIGWVVLGIGALIGVGVLLWKNWDTLKAKAFELWEGIKSAFSGVGAWFSSLWEGVKSTFKGFINFIIGGLNKIPEALNKLIGIGRSFGINIPTIPTIPMFAKGTMSTPKGAFIAGEKGPELISGAPGRRVFTNAQTKGILSKVNNESSHFVFSPNVTVNGDGISESKLAQILEAERKKFMAEVKAMLKGKDRLAYG</sequence>
<evidence type="ECO:0000313" key="2">
    <source>
        <dbReference type="EMBL" id="MBC8581232.1"/>
    </source>
</evidence>
<dbReference type="AlphaFoldDB" id="A0A926EMX4"/>
<keyword evidence="1" id="KW-0472">Membrane</keyword>
<keyword evidence="1" id="KW-0812">Transmembrane</keyword>
<dbReference type="Proteomes" id="UP000655830">
    <property type="component" value="Unassembled WGS sequence"/>
</dbReference>
<name>A0A926EMX4_9FIRM</name>
<dbReference type="InterPro" id="IPR007713">
    <property type="entry name" value="TMP_rpt"/>
</dbReference>
<gene>
    <name evidence="2" type="ORF">H8718_17130</name>
</gene>
<dbReference type="Pfam" id="PF05017">
    <property type="entry name" value="TMP"/>
    <property type="match status" value="2"/>
</dbReference>
<comment type="caution">
    <text evidence="2">The sequence shown here is derived from an EMBL/GenBank/DDBJ whole genome shotgun (WGS) entry which is preliminary data.</text>
</comment>
<keyword evidence="1" id="KW-1133">Transmembrane helix</keyword>
<proteinExistence type="predicted"/>
<dbReference type="RefSeq" id="WP_249334056.1">
    <property type="nucleotide sequence ID" value="NZ_JACRSY010000041.1"/>
</dbReference>
<reference evidence="2" key="1">
    <citation type="submission" date="2020-08" db="EMBL/GenBank/DDBJ databases">
        <title>Genome public.</title>
        <authorList>
            <person name="Liu C."/>
            <person name="Sun Q."/>
        </authorList>
    </citation>
    <scope>NUCLEOTIDE SEQUENCE</scope>
    <source>
        <strain evidence="2">NSJ-12</strain>
    </source>
</reference>
<feature type="transmembrane region" description="Helical" evidence="1">
    <location>
        <begin position="499"/>
        <end position="517"/>
    </location>
</feature>
<accession>A0A926EMX4</accession>
<dbReference type="EMBL" id="JACRSY010000041">
    <property type="protein sequence ID" value="MBC8581232.1"/>
    <property type="molecule type" value="Genomic_DNA"/>
</dbReference>
<evidence type="ECO:0000256" key="1">
    <source>
        <dbReference type="SAM" id="Phobius"/>
    </source>
</evidence>
<evidence type="ECO:0000313" key="3">
    <source>
        <dbReference type="Proteomes" id="UP000655830"/>
    </source>
</evidence>
<organism evidence="2 3">
    <name type="scientific">Zhenhengia yiwuensis</name>
    <dbReference type="NCBI Taxonomy" id="2763666"/>
    <lineage>
        <taxon>Bacteria</taxon>
        <taxon>Bacillati</taxon>
        <taxon>Bacillota</taxon>
        <taxon>Clostridia</taxon>
        <taxon>Lachnospirales</taxon>
        <taxon>Lachnospiraceae</taxon>
        <taxon>Zhenhengia</taxon>
    </lineage>
</organism>
<keyword evidence="3" id="KW-1185">Reference proteome</keyword>